<evidence type="ECO:0000313" key="9">
    <source>
        <dbReference type="Proteomes" id="UP000231183"/>
    </source>
</evidence>
<comment type="function">
    <text evidence="5">Catalyzes the reversible transfer of the terminal phosphate group between ATP and AMP. Plays an important role in cellular energy homeostasis and in adenine nucleotide metabolism.</text>
</comment>
<feature type="binding site" evidence="5">
    <location>
        <begin position="12"/>
        <end position="17"/>
    </location>
    <ligand>
        <name>ATP</name>
        <dbReference type="ChEBI" id="CHEBI:30616"/>
    </ligand>
</feature>
<comment type="pathway">
    <text evidence="5">Purine metabolism; AMP biosynthesis via salvage pathway; AMP from ADP: step 1/1.</text>
</comment>
<feature type="binding site" evidence="5">
    <location>
        <position position="215"/>
    </location>
    <ligand>
        <name>ATP</name>
        <dbReference type="ChEBI" id="CHEBI:30616"/>
    </ligand>
</feature>
<dbReference type="InterPro" id="IPR000850">
    <property type="entry name" value="Adenylat/UMP-CMP_kin"/>
</dbReference>
<dbReference type="InterPro" id="IPR027417">
    <property type="entry name" value="P-loop_NTPase"/>
</dbReference>
<keyword evidence="5 7" id="KW-0067">ATP-binding</keyword>
<comment type="subcellular location">
    <subcellularLocation>
        <location evidence="5 7">Cytoplasm</location>
    </subcellularLocation>
</comment>
<sequence>MKKIIILIGPPGSGKGTQAKKIAQKYHYGHISTGDLLRALAQDKKADPKELEALRQMQSGALVADWLIYQLAWRAIGQHLDAGQGVVLDGAIRSVEQAQKYLDWLAKRFGQAGRPDLQSALEQIAVLEVSLSDEESFNRLTKRRICVECAELIPFLETTKSLTACPKCQGRLTVRKDDDESIIKQRIIKQGNQSLKPIAEFFEKKGVLKVVNGSLSIDEVAKEIDRVLA</sequence>
<dbReference type="EMBL" id="PFBX01000002">
    <property type="protein sequence ID" value="PIT87949.1"/>
    <property type="molecule type" value="Genomic_DNA"/>
</dbReference>
<feature type="binding site" evidence="5">
    <location>
        <position position="175"/>
    </location>
    <ligand>
        <name>AMP</name>
        <dbReference type="ChEBI" id="CHEBI:456215"/>
    </ligand>
</feature>
<dbReference type="GO" id="GO:0005737">
    <property type="term" value="C:cytoplasm"/>
    <property type="evidence" value="ECO:0007669"/>
    <property type="project" value="UniProtKB-SubCell"/>
</dbReference>
<comment type="caution">
    <text evidence="8">The sequence shown here is derived from an EMBL/GenBank/DDBJ whole genome shotgun (WGS) entry which is preliminary data.</text>
</comment>
<organism evidence="8 9">
    <name type="scientific">Candidatus Magasanikbacteria bacterium CG10_big_fil_rev_8_21_14_0_10_40_10</name>
    <dbReference type="NCBI Taxonomy" id="1974648"/>
    <lineage>
        <taxon>Bacteria</taxon>
        <taxon>Candidatus Magasanikiibacteriota</taxon>
    </lineage>
</organism>
<keyword evidence="3 5" id="KW-0547">Nucleotide-binding</keyword>
<evidence type="ECO:0000256" key="7">
    <source>
        <dbReference type="RuleBase" id="RU003331"/>
    </source>
</evidence>
<dbReference type="GO" id="GO:0004017">
    <property type="term" value="F:AMP kinase activity"/>
    <property type="evidence" value="ECO:0007669"/>
    <property type="project" value="UniProtKB-UniRule"/>
</dbReference>
<keyword evidence="4 5" id="KW-0418">Kinase</keyword>
<gene>
    <name evidence="5" type="primary">adk</name>
    <name evidence="8" type="ORF">COU31_00075</name>
</gene>
<comment type="domain">
    <text evidence="5">Consists of three domains, a large central CORE domain and two small peripheral domains, NMPbind and LID, which undergo movements during catalysis. The LID domain closes over the site of phosphoryl transfer upon ATP binding. Assembling and dissambling the active center during each catalytic cycle provides an effective means to prevent ATP hydrolysis.</text>
</comment>
<comment type="catalytic activity">
    <reaction evidence="5 7">
        <text>AMP + ATP = 2 ADP</text>
        <dbReference type="Rhea" id="RHEA:12973"/>
        <dbReference type="ChEBI" id="CHEBI:30616"/>
        <dbReference type="ChEBI" id="CHEBI:456215"/>
        <dbReference type="ChEBI" id="CHEBI:456216"/>
        <dbReference type="EC" id="2.7.4.3"/>
    </reaction>
</comment>
<keyword evidence="1 5" id="KW-0808">Transferase</keyword>
<evidence type="ECO:0000256" key="3">
    <source>
        <dbReference type="ARBA" id="ARBA00022741"/>
    </source>
</evidence>
<name>A0A2M6W570_9BACT</name>
<dbReference type="HAMAP" id="MF_00235">
    <property type="entry name" value="Adenylate_kinase_Adk"/>
    <property type="match status" value="1"/>
</dbReference>
<dbReference type="PANTHER" id="PTHR23359">
    <property type="entry name" value="NUCLEOTIDE KINASE"/>
    <property type="match status" value="1"/>
</dbReference>
<dbReference type="Gene3D" id="3.40.50.300">
    <property type="entry name" value="P-loop containing nucleotide triphosphate hydrolases"/>
    <property type="match status" value="1"/>
</dbReference>
<comment type="caution">
    <text evidence="5">Lacks conserved residue(s) required for the propagation of feature annotation.</text>
</comment>
<accession>A0A2M6W570</accession>
<dbReference type="Proteomes" id="UP000231183">
    <property type="component" value="Unassembled WGS sequence"/>
</dbReference>
<evidence type="ECO:0000256" key="2">
    <source>
        <dbReference type="ARBA" id="ARBA00022727"/>
    </source>
</evidence>
<protein>
    <recommendedName>
        <fullName evidence="5 7">Adenylate kinase</fullName>
        <shortName evidence="5">AK</shortName>
        <ecNumber evidence="5 7">2.7.4.3</ecNumber>
    </recommendedName>
    <alternativeName>
        <fullName evidence="5">ATP-AMP transphosphorylase</fullName>
    </alternativeName>
    <alternativeName>
        <fullName evidence="5">ATP:AMP phosphotransferase</fullName>
    </alternativeName>
    <alternativeName>
        <fullName evidence="5">Adenylate monophosphate kinase</fullName>
    </alternativeName>
</protein>
<keyword evidence="2 5" id="KW-0545">Nucleotide biosynthesis</keyword>
<feature type="binding site" evidence="5">
    <location>
        <position position="33"/>
    </location>
    <ligand>
        <name>AMP</name>
        <dbReference type="ChEBI" id="CHEBI:456215"/>
    </ligand>
</feature>
<dbReference type="EC" id="2.7.4.3" evidence="5 7"/>
<dbReference type="Pfam" id="PF00406">
    <property type="entry name" value="ADK"/>
    <property type="match status" value="1"/>
</dbReference>
<feature type="binding site" evidence="5">
    <location>
        <begin position="61"/>
        <end position="63"/>
    </location>
    <ligand>
        <name>AMP</name>
        <dbReference type="ChEBI" id="CHEBI:456215"/>
    </ligand>
</feature>
<evidence type="ECO:0000256" key="5">
    <source>
        <dbReference type="HAMAP-Rule" id="MF_00235"/>
    </source>
</evidence>
<dbReference type="PRINTS" id="PR00094">
    <property type="entry name" value="ADENYLTKNASE"/>
</dbReference>
<evidence type="ECO:0000256" key="6">
    <source>
        <dbReference type="RuleBase" id="RU003330"/>
    </source>
</evidence>
<feature type="binding site" evidence="5">
    <location>
        <position position="97"/>
    </location>
    <ligand>
        <name>AMP</name>
        <dbReference type="ChEBI" id="CHEBI:456215"/>
    </ligand>
</feature>
<dbReference type="SUPFAM" id="SSF52540">
    <property type="entry name" value="P-loop containing nucleoside triphosphate hydrolases"/>
    <property type="match status" value="1"/>
</dbReference>
<evidence type="ECO:0000256" key="1">
    <source>
        <dbReference type="ARBA" id="ARBA00022679"/>
    </source>
</evidence>
<feature type="binding site" evidence="5">
    <location>
        <position position="143"/>
    </location>
    <ligand>
        <name>ATP</name>
        <dbReference type="ChEBI" id="CHEBI:30616"/>
    </ligand>
</feature>
<evidence type="ECO:0000313" key="8">
    <source>
        <dbReference type="EMBL" id="PIT87949.1"/>
    </source>
</evidence>
<reference evidence="9" key="1">
    <citation type="submission" date="2017-09" db="EMBL/GenBank/DDBJ databases">
        <title>Depth-based differentiation of microbial function through sediment-hosted aquifers and enrichment of novel symbionts in the deep terrestrial subsurface.</title>
        <authorList>
            <person name="Probst A.J."/>
            <person name="Ladd B."/>
            <person name="Jarett J.K."/>
            <person name="Geller-Mcgrath D.E."/>
            <person name="Sieber C.M.K."/>
            <person name="Emerson J.B."/>
            <person name="Anantharaman K."/>
            <person name="Thomas B.C."/>
            <person name="Malmstrom R."/>
            <person name="Stieglmeier M."/>
            <person name="Klingl A."/>
            <person name="Woyke T."/>
            <person name="Ryan C.M."/>
            <person name="Banfield J.F."/>
        </authorList>
    </citation>
    <scope>NUCLEOTIDE SEQUENCE [LARGE SCALE GENOMIC DNA]</scope>
</reference>
<dbReference type="GO" id="GO:0044209">
    <property type="term" value="P:AMP salvage"/>
    <property type="evidence" value="ECO:0007669"/>
    <property type="project" value="UniProtKB-UniRule"/>
</dbReference>
<feature type="binding site" evidence="5">
    <location>
        <position position="186"/>
    </location>
    <ligand>
        <name>AMP</name>
        <dbReference type="ChEBI" id="CHEBI:456215"/>
    </ligand>
</feature>
<comment type="subunit">
    <text evidence="5 7">Monomer.</text>
</comment>
<comment type="similarity">
    <text evidence="5 6">Belongs to the adenylate kinase family.</text>
</comment>
<dbReference type="GO" id="GO:0005524">
    <property type="term" value="F:ATP binding"/>
    <property type="evidence" value="ECO:0007669"/>
    <property type="project" value="UniProtKB-UniRule"/>
</dbReference>
<keyword evidence="5" id="KW-0963">Cytoplasm</keyword>
<evidence type="ECO:0000256" key="4">
    <source>
        <dbReference type="ARBA" id="ARBA00022777"/>
    </source>
</evidence>
<feature type="binding site" evidence="5">
    <location>
        <position position="38"/>
    </location>
    <ligand>
        <name>AMP</name>
        <dbReference type="ChEBI" id="CHEBI:456215"/>
    </ligand>
</feature>
<dbReference type="AlphaFoldDB" id="A0A2M6W570"/>
<proteinExistence type="inferred from homology"/>
<dbReference type="UniPathway" id="UPA00588">
    <property type="reaction ID" value="UER00649"/>
</dbReference>
<dbReference type="CDD" id="cd01428">
    <property type="entry name" value="ADK"/>
    <property type="match status" value="1"/>
</dbReference>